<reference evidence="2 3" key="1">
    <citation type="submission" date="2023-02" db="EMBL/GenBank/DDBJ databases">
        <title>Devosia algicola sp. nov., isolated from the phycosphere of marine algae.</title>
        <authorList>
            <person name="Kim J.M."/>
            <person name="Lee J.K."/>
            <person name="Choi B.J."/>
            <person name="Bayburt H."/>
            <person name="Jeon C.O."/>
        </authorList>
    </citation>
    <scope>NUCLEOTIDE SEQUENCE [LARGE SCALE GENOMIC DNA]</scope>
    <source>
        <strain evidence="2 3">G20-9</strain>
    </source>
</reference>
<evidence type="ECO:0000259" key="1">
    <source>
        <dbReference type="Pfam" id="PF25837"/>
    </source>
</evidence>
<accession>A0ABY7YJ60</accession>
<feature type="domain" description="D-apionate lactonase N-terminal" evidence="1">
    <location>
        <begin position="8"/>
        <end position="229"/>
    </location>
</feature>
<sequence>MFDDIENIFGTREAAVAGEAVTLGPLTFHIGESGPRSIAWAGVELVRAVDFPIRDDEWRTVPTRTLEAAAIGGEGEYQYRRTFASKDGSIEGRFVLEASATGRVRSRLELTIMKDVRLCRAGFTILHPIAGLAGEPLTIRQHDGSRTETRFPLMIQPSQPATDIVGMHYAIQGCEADITMDGDVFEMEDQRNWSDASYKTYGKTESFPLAYDVRAGERIDQTLTLDFRGAHSSAGAATRSPLQLTLESLPQAEDFPELAIAMDEDWDESAVPSPLDNLRRLVRIDLREDYQVEGLRGTSLPPIDLELIVADDREELANELQTLRQRLDAISVHPAHVMALPAAYLKSLSAWWHVARRRESGRDHFGSTARLSRSADRGRGAYKFYRVQSLPSRSVDRRLRHPWDDRNCSCRR</sequence>
<proteinExistence type="predicted"/>
<dbReference type="Pfam" id="PF25837">
    <property type="entry name" value="Apionate_lact_N"/>
    <property type="match status" value="1"/>
</dbReference>
<dbReference type="InterPro" id="IPR058788">
    <property type="entry name" value="ApnL_N"/>
</dbReference>
<gene>
    <name evidence="2" type="ORF">PSQ19_10615</name>
</gene>
<organism evidence="2 3">
    <name type="scientific">Devosia algicola</name>
    <dbReference type="NCBI Taxonomy" id="3026418"/>
    <lineage>
        <taxon>Bacteria</taxon>
        <taxon>Pseudomonadati</taxon>
        <taxon>Pseudomonadota</taxon>
        <taxon>Alphaproteobacteria</taxon>
        <taxon>Hyphomicrobiales</taxon>
        <taxon>Devosiaceae</taxon>
        <taxon>Devosia</taxon>
    </lineage>
</organism>
<dbReference type="RefSeq" id="WP_282217708.1">
    <property type="nucleotide sequence ID" value="NZ_CP118246.1"/>
</dbReference>
<dbReference type="EMBL" id="CP118246">
    <property type="protein sequence ID" value="WDR01297.1"/>
    <property type="molecule type" value="Genomic_DNA"/>
</dbReference>
<dbReference type="Proteomes" id="UP001220530">
    <property type="component" value="Chromosome"/>
</dbReference>
<keyword evidence="3" id="KW-1185">Reference proteome</keyword>
<name>A0ABY7YJ60_9HYPH</name>
<protein>
    <recommendedName>
        <fullName evidence="1">D-apionate lactonase N-terminal domain-containing protein</fullName>
    </recommendedName>
</protein>
<evidence type="ECO:0000313" key="3">
    <source>
        <dbReference type="Proteomes" id="UP001220530"/>
    </source>
</evidence>
<evidence type="ECO:0000313" key="2">
    <source>
        <dbReference type="EMBL" id="WDR01297.1"/>
    </source>
</evidence>